<evidence type="ECO:0000313" key="10">
    <source>
        <dbReference type="Proteomes" id="UP000006055"/>
    </source>
</evidence>
<dbReference type="Pfam" id="PF04055">
    <property type="entry name" value="Radical_SAM"/>
    <property type="match status" value="1"/>
</dbReference>
<keyword evidence="10" id="KW-1185">Reference proteome</keyword>
<dbReference type="PROSITE" id="PS01305">
    <property type="entry name" value="MOAA_NIFB_PQQE"/>
    <property type="match status" value="1"/>
</dbReference>
<keyword evidence="3" id="KW-0949">S-adenosyl-L-methionine</keyword>
<dbReference type="EMBL" id="CP003360">
    <property type="protein sequence ID" value="AFM24392.1"/>
    <property type="molecule type" value="Genomic_DNA"/>
</dbReference>
<dbReference type="InterPro" id="IPR000385">
    <property type="entry name" value="MoaA_NifB_PqqE_Fe-S-bd_CS"/>
</dbReference>
<dbReference type="SFLD" id="SFLDG01067">
    <property type="entry name" value="SPASM/twitch_domain_containing"/>
    <property type="match status" value="1"/>
</dbReference>
<evidence type="ECO:0000256" key="3">
    <source>
        <dbReference type="ARBA" id="ARBA00022691"/>
    </source>
</evidence>
<evidence type="ECO:0000259" key="8">
    <source>
        <dbReference type="PROSITE" id="PS51918"/>
    </source>
</evidence>
<dbReference type="SFLD" id="SFLDG01386">
    <property type="entry name" value="main_SPASM_domain-containing"/>
    <property type="match status" value="1"/>
</dbReference>
<dbReference type="InterPro" id="IPR026344">
    <property type="entry name" value="SCM_rSAM_ScmE"/>
</dbReference>
<dbReference type="PATRIC" id="fig|706587.4.peg.1919"/>
<dbReference type="InterPro" id="IPR007197">
    <property type="entry name" value="rSAM"/>
</dbReference>
<evidence type="ECO:0000256" key="2">
    <source>
        <dbReference type="ARBA" id="ARBA00022485"/>
    </source>
</evidence>
<dbReference type="GO" id="GO:0032324">
    <property type="term" value="P:molybdopterin cofactor biosynthetic process"/>
    <property type="evidence" value="ECO:0007669"/>
    <property type="project" value="UniProtKB-ARBA"/>
</dbReference>
<dbReference type="SUPFAM" id="SSF102114">
    <property type="entry name" value="Radical SAM enzymes"/>
    <property type="match status" value="1"/>
</dbReference>
<dbReference type="InterPro" id="IPR023885">
    <property type="entry name" value="4Fe4S-binding_SPASM_dom"/>
</dbReference>
<dbReference type="SFLD" id="SFLDS00029">
    <property type="entry name" value="Radical_SAM"/>
    <property type="match status" value="1"/>
</dbReference>
<dbReference type="PROSITE" id="PS51918">
    <property type="entry name" value="RADICAL_SAM"/>
    <property type="match status" value="1"/>
</dbReference>
<dbReference type="GO" id="GO:0016491">
    <property type="term" value="F:oxidoreductase activity"/>
    <property type="evidence" value="ECO:0007669"/>
    <property type="project" value="UniProtKB-KW"/>
</dbReference>
<evidence type="ECO:0000256" key="6">
    <source>
        <dbReference type="ARBA" id="ARBA00023004"/>
    </source>
</evidence>
<sequence length="367" mass="40705">MKLMQTPRSMDLSITGRCNLRCAYCSHFSSAGDVADDLPTSEWLTFFEELNRCSVIDVCLQGGEPFVRSDFFELVDGIVKNRMRYSILSNGTLITDEIASFLKASRRCNSVQVSIDGSIPTTHDAFRGEGNFVRALRGLQFLLKHGIQAVVRVTIHRQNVHELERIAEFLLEELGLPEFSTNSASYFGLCRKNSEQVQLSAAERSIAMIKLMELSRKYDGRISAQAGPLAEARLWRGMEQAAAGNAGNIHGGGFLTGCGGTESKLAVRADGVIVPCPQLPDIELGRINEDDLKEIWQTHPELRRFRKRQEISLGDFEFCYGCEYVNFCTGNCPAAAHAILGDAWHPSPDACYREFKKAGGKLPEDAI</sequence>
<gene>
    <name evidence="9" type="ordered locus">Desti_1681</name>
</gene>
<keyword evidence="7" id="KW-0411">Iron-sulfur</keyword>
<dbReference type="PIRSF" id="PIRSF037420">
    <property type="entry name" value="PQQ_syn_pqqE"/>
    <property type="match status" value="1"/>
</dbReference>
<dbReference type="InterPro" id="IPR006638">
    <property type="entry name" value="Elp3/MiaA/NifB-like_rSAM"/>
</dbReference>
<dbReference type="NCBIfam" id="TIGR04250">
    <property type="entry name" value="SCM_rSAM_ScmE"/>
    <property type="match status" value="1"/>
</dbReference>
<dbReference type="GO" id="GO:0046872">
    <property type="term" value="F:metal ion binding"/>
    <property type="evidence" value="ECO:0007669"/>
    <property type="project" value="UniProtKB-KW"/>
</dbReference>
<keyword evidence="4" id="KW-0479">Metal-binding</keyword>
<dbReference type="Proteomes" id="UP000006055">
    <property type="component" value="Chromosome"/>
</dbReference>
<organism evidence="9 10">
    <name type="scientific">Desulfomonile tiedjei (strain ATCC 49306 / DSM 6799 / DCB-1)</name>
    <dbReference type="NCBI Taxonomy" id="706587"/>
    <lineage>
        <taxon>Bacteria</taxon>
        <taxon>Pseudomonadati</taxon>
        <taxon>Thermodesulfobacteriota</taxon>
        <taxon>Desulfomonilia</taxon>
        <taxon>Desulfomonilales</taxon>
        <taxon>Desulfomonilaceae</taxon>
        <taxon>Desulfomonile</taxon>
    </lineage>
</organism>
<dbReference type="NCBIfam" id="TIGR04085">
    <property type="entry name" value="rSAM_more_4Fe4S"/>
    <property type="match status" value="1"/>
</dbReference>
<evidence type="ECO:0000256" key="5">
    <source>
        <dbReference type="ARBA" id="ARBA00023002"/>
    </source>
</evidence>
<comment type="cofactor">
    <cofactor evidence="1">
        <name>[4Fe-4S] cluster</name>
        <dbReference type="ChEBI" id="CHEBI:49883"/>
    </cofactor>
</comment>
<dbReference type="CDD" id="cd01335">
    <property type="entry name" value="Radical_SAM"/>
    <property type="match status" value="1"/>
</dbReference>
<dbReference type="Pfam" id="PF13186">
    <property type="entry name" value="SPASM"/>
    <property type="match status" value="1"/>
</dbReference>
<protein>
    <submittedName>
        <fullName evidence="9">Radical SAM additional 4Fe4S-binding domain protein</fullName>
    </submittedName>
</protein>
<dbReference type="STRING" id="706587.Desti_1681"/>
<proteinExistence type="predicted"/>
<evidence type="ECO:0000313" key="9">
    <source>
        <dbReference type="EMBL" id="AFM24392.1"/>
    </source>
</evidence>
<keyword evidence="2" id="KW-0004">4Fe-4S</keyword>
<dbReference type="OrthoDB" id="9763993at2"/>
<dbReference type="GO" id="GO:0051539">
    <property type="term" value="F:4 iron, 4 sulfur cluster binding"/>
    <property type="evidence" value="ECO:0007669"/>
    <property type="project" value="UniProtKB-KW"/>
</dbReference>
<dbReference type="InterPro" id="IPR058240">
    <property type="entry name" value="rSAM_sf"/>
</dbReference>
<dbReference type="AlphaFoldDB" id="I4C4A1"/>
<reference evidence="10" key="1">
    <citation type="submission" date="2012-06" db="EMBL/GenBank/DDBJ databases">
        <title>Complete sequence of chromosome of Desulfomonile tiedjei DSM 6799.</title>
        <authorList>
            <person name="Lucas S."/>
            <person name="Copeland A."/>
            <person name="Lapidus A."/>
            <person name="Glavina del Rio T."/>
            <person name="Dalin E."/>
            <person name="Tice H."/>
            <person name="Bruce D."/>
            <person name="Goodwin L."/>
            <person name="Pitluck S."/>
            <person name="Peters L."/>
            <person name="Ovchinnikova G."/>
            <person name="Zeytun A."/>
            <person name="Lu M."/>
            <person name="Kyrpides N."/>
            <person name="Mavromatis K."/>
            <person name="Ivanova N."/>
            <person name="Brettin T."/>
            <person name="Detter J.C."/>
            <person name="Han C."/>
            <person name="Larimer F."/>
            <person name="Land M."/>
            <person name="Hauser L."/>
            <person name="Markowitz V."/>
            <person name="Cheng J.-F."/>
            <person name="Hugenholtz P."/>
            <person name="Woyke T."/>
            <person name="Wu D."/>
            <person name="Spring S."/>
            <person name="Schroeder M."/>
            <person name="Brambilla E."/>
            <person name="Klenk H.-P."/>
            <person name="Eisen J.A."/>
        </authorList>
    </citation>
    <scope>NUCLEOTIDE SEQUENCE [LARGE SCALE GENOMIC DNA]</scope>
    <source>
        <strain evidence="10">ATCC 49306 / DSM 6799 / DCB-1</strain>
    </source>
</reference>
<dbReference type="KEGG" id="dti:Desti_1681"/>
<dbReference type="PANTHER" id="PTHR11228:SF7">
    <property type="entry name" value="PQQA PEPTIDE CYCLASE"/>
    <property type="match status" value="1"/>
</dbReference>
<dbReference type="InterPro" id="IPR017200">
    <property type="entry name" value="PqqE-like"/>
</dbReference>
<dbReference type="SMART" id="SM00729">
    <property type="entry name" value="Elp3"/>
    <property type="match status" value="1"/>
</dbReference>
<dbReference type="InterPro" id="IPR013785">
    <property type="entry name" value="Aldolase_TIM"/>
</dbReference>
<evidence type="ECO:0000256" key="4">
    <source>
        <dbReference type="ARBA" id="ARBA00022723"/>
    </source>
</evidence>
<keyword evidence="5" id="KW-0560">Oxidoreductase</keyword>
<accession>I4C4A1</accession>
<evidence type="ECO:0000256" key="7">
    <source>
        <dbReference type="ARBA" id="ARBA00023014"/>
    </source>
</evidence>
<feature type="domain" description="Radical SAM core" evidence="8">
    <location>
        <begin position="4"/>
        <end position="221"/>
    </location>
</feature>
<name>I4C4A1_DESTA</name>
<dbReference type="InterPro" id="IPR050377">
    <property type="entry name" value="Radical_SAM_PqqE_MftC-like"/>
</dbReference>
<dbReference type="eggNOG" id="COG0535">
    <property type="taxonomic scope" value="Bacteria"/>
</dbReference>
<dbReference type="Gene3D" id="3.20.20.70">
    <property type="entry name" value="Aldolase class I"/>
    <property type="match status" value="1"/>
</dbReference>
<evidence type="ECO:0000256" key="1">
    <source>
        <dbReference type="ARBA" id="ARBA00001966"/>
    </source>
</evidence>
<dbReference type="HOGENOM" id="CLU_009273_4_0_7"/>
<dbReference type="PANTHER" id="PTHR11228">
    <property type="entry name" value="RADICAL SAM DOMAIN PROTEIN"/>
    <property type="match status" value="1"/>
</dbReference>
<keyword evidence="6" id="KW-0408">Iron</keyword>